<evidence type="ECO:0000256" key="6">
    <source>
        <dbReference type="SAM" id="MobiDB-lite"/>
    </source>
</evidence>
<organism evidence="8 9">
    <name type="scientific">Fistulina hepatica ATCC 64428</name>
    <dbReference type="NCBI Taxonomy" id="1128425"/>
    <lineage>
        <taxon>Eukaryota</taxon>
        <taxon>Fungi</taxon>
        <taxon>Dikarya</taxon>
        <taxon>Basidiomycota</taxon>
        <taxon>Agaricomycotina</taxon>
        <taxon>Agaricomycetes</taxon>
        <taxon>Agaricomycetidae</taxon>
        <taxon>Agaricales</taxon>
        <taxon>Fistulinaceae</taxon>
        <taxon>Fistulina</taxon>
    </lineage>
</organism>
<dbReference type="GO" id="GO:0006086">
    <property type="term" value="P:pyruvate decarboxylation to acetyl-CoA"/>
    <property type="evidence" value="ECO:0007669"/>
    <property type="project" value="InterPro"/>
</dbReference>
<dbReference type="InterPro" id="IPR017597">
    <property type="entry name" value="Pyrv_DH_E1_asu_subgrp-y"/>
</dbReference>
<dbReference type="InterPro" id="IPR050642">
    <property type="entry name" value="PDH_E1_Alpha_Subunit"/>
</dbReference>
<keyword evidence="9" id="KW-1185">Reference proteome</keyword>
<dbReference type="PANTHER" id="PTHR11516:SF60">
    <property type="entry name" value="PYRUVATE DEHYDROGENASE E1 COMPONENT SUBUNIT ALPHA"/>
    <property type="match status" value="1"/>
</dbReference>
<evidence type="ECO:0000256" key="1">
    <source>
        <dbReference type="ARBA" id="ARBA00001964"/>
    </source>
</evidence>
<keyword evidence="4 5" id="KW-0670">Pyruvate</keyword>
<keyword evidence="3 5" id="KW-0786">Thiamine pyrophosphate</keyword>
<name>A0A0D7AJA8_9AGAR</name>
<feature type="region of interest" description="Disordered" evidence="6">
    <location>
        <begin position="1"/>
        <end position="20"/>
    </location>
</feature>
<comment type="function">
    <text evidence="5">The pyruvate dehydrogenase complex catalyzes the overall conversion of pyruvate to acetyl-CoA and CO(2).</text>
</comment>
<dbReference type="Proteomes" id="UP000054144">
    <property type="component" value="Unassembled WGS sequence"/>
</dbReference>
<keyword evidence="2 5" id="KW-0560">Oxidoreductase</keyword>
<feature type="domain" description="Dehydrogenase E1 component" evidence="7">
    <location>
        <begin position="97"/>
        <end position="390"/>
    </location>
</feature>
<evidence type="ECO:0000256" key="3">
    <source>
        <dbReference type="ARBA" id="ARBA00023052"/>
    </source>
</evidence>
<dbReference type="SUPFAM" id="SSF52518">
    <property type="entry name" value="Thiamin diphosphate-binding fold (THDP-binding)"/>
    <property type="match status" value="1"/>
</dbReference>
<dbReference type="CDD" id="cd02000">
    <property type="entry name" value="TPP_E1_PDC_ADC_BCADC"/>
    <property type="match status" value="1"/>
</dbReference>
<dbReference type="GO" id="GO:0004739">
    <property type="term" value="F:pyruvate dehydrogenase (acetyl-transferring) activity"/>
    <property type="evidence" value="ECO:0007669"/>
    <property type="project" value="UniProtKB-UniRule"/>
</dbReference>
<dbReference type="EMBL" id="KN881649">
    <property type="protein sequence ID" value="KIY51677.1"/>
    <property type="molecule type" value="Genomic_DNA"/>
</dbReference>
<dbReference type="EC" id="1.2.4.1" evidence="5"/>
<dbReference type="PANTHER" id="PTHR11516">
    <property type="entry name" value="PYRUVATE DEHYDROGENASE E1 COMPONENT, ALPHA SUBUNIT BACTERIAL AND ORGANELLAR"/>
    <property type="match status" value="1"/>
</dbReference>
<dbReference type="InterPro" id="IPR001017">
    <property type="entry name" value="DH_E1"/>
</dbReference>
<comment type="catalytic activity">
    <reaction evidence="5">
        <text>N(6)-[(R)-lipoyl]-L-lysyl-[protein] + pyruvate + H(+) = N(6)-[(R)-S(8)-acetyldihydrolipoyl]-L-lysyl-[protein] + CO2</text>
        <dbReference type="Rhea" id="RHEA:19189"/>
        <dbReference type="Rhea" id="RHEA-COMP:10474"/>
        <dbReference type="Rhea" id="RHEA-COMP:10478"/>
        <dbReference type="ChEBI" id="CHEBI:15361"/>
        <dbReference type="ChEBI" id="CHEBI:15378"/>
        <dbReference type="ChEBI" id="CHEBI:16526"/>
        <dbReference type="ChEBI" id="CHEBI:83099"/>
        <dbReference type="ChEBI" id="CHEBI:83111"/>
        <dbReference type="EC" id="1.2.4.1"/>
    </reaction>
</comment>
<dbReference type="FunFam" id="3.40.50.970:FF:000013">
    <property type="entry name" value="Pyruvate dehydrogenase E1 component subunit alpha"/>
    <property type="match status" value="1"/>
</dbReference>
<protein>
    <recommendedName>
        <fullName evidence="5">Pyruvate dehydrogenase E1 component subunit alpha</fullName>
        <ecNumber evidence="5">1.2.4.1</ecNumber>
    </recommendedName>
</protein>
<evidence type="ECO:0000313" key="8">
    <source>
        <dbReference type="EMBL" id="KIY51677.1"/>
    </source>
</evidence>
<dbReference type="Gene3D" id="3.40.50.970">
    <property type="match status" value="1"/>
</dbReference>
<evidence type="ECO:0000256" key="4">
    <source>
        <dbReference type="ARBA" id="ARBA00023317"/>
    </source>
</evidence>
<dbReference type="InterPro" id="IPR029061">
    <property type="entry name" value="THDP-binding"/>
</dbReference>
<dbReference type="AlphaFoldDB" id="A0A0D7AJA8"/>
<dbReference type="OrthoDB" id="10256198at2759"/>
<sequence>MAALSGPPRPVAVRDQTGYPAGRQQRAASSISRITPLASVCYRRGVQTSAGTSELHEKTEDVFKVRIHEDSFKSYNCEAPDLDVEITKEKLLAMYTDMQVVRRMEMATDLLYKAKLVRGFCHLAIGQEAISVGMQHAIPSDDIIITGYRCHPFVALRGGGVTAVLGELMGRACGVSIGKGGSMHMFTPTFFGGHGIVGAQVPLGTGIAFAQKYKESPHGVFVMYGDGAANQGQVFESFNMAKLWDLPCVFVCENNRYGLGTSAERSSMNTQYYTRGDVIPGIQVNGMDIMATAKAAQYARKWTVEDKKGPLIVEFVTYRYGGHSMSDPGTTYRTRDEVQRMRSTQDPIRGLQRYMTEWEVASEAELKALEKHARDIVDEAVETAKASPLPDEKELWTDVYYPGSEPPFLRGRERDEVHRY</sequence>
<evidence type="ECO:0000313" key="9">
    <source>
        <dbReference type="Proteomes" id="UP000054144"/>
    </source>
</evidence>
<evidence type="ECO:0000259" key="7">
    <source>
        <dbReference type="Pfam" id="PF00676"/>
    </source>
</evidence>
<reference evidence="8 9" key="1">
    <citation type="journal article" date="2015" name="Fungal Genet. Biol.">
        <title>Evolution of novel wood decay mechanisms in Agaricales revealed by the genome sequences of Fistulina hepatica and Cylindrobasidium torrendii.</title>
        <authorList>
            <person name="Floudas D."/>
            <person name="Held B.W."/>
            <person name="Riley R."/>
            <person name="Nagy L.G."/>
            <person name="Koehler G."/>
            <person name="Ransdell A.S."/>
            <person name="Younus H."/>
            <person name="Chow J."/>
            <person name="Chiniquy J."/>
            <person name="Lipzen A."/>
            <person name="Tritt A."/>
            <person name="Sun H."/>
            <person name="Haridas S."/>
            <person name="LaButti K."/>
            <person name="Ohm R.A."/>
            <person name="Kues U."/>
            <person name="Blanchette R.A."/>
            <person name="Grigoriev I.V."/>
            <person name="Minto R.E."/>
            <person name="Hibbett D.S."/>
        </authorList>
    </citation>
    <scope>NUCLEOTIDE SEQUENCE [LARGE SCALE GENOMIC DNA]</scope>
    <source>
        <strain evidence="8 9">ATCC 64428</strain>
    </source>
</reference>
<evidence type="ECO:0000256" key="2">
    <source>
        <dbReference type="ARBA" id="ARBA00023002"/>
    </source>
</evidence>
<dbReference type="Pfam" id="PF00676">
    <property type="entry name" value="E1_dh"/>
    <property type="match status" value="1"/>
</dbReference>
<comment type="cofactor">
    <cofactor evidence="1 5">
        <name>thiamine diphosphate</name>
        <dbReference type="ChEBI" id="CHEBI:58937"/>
    </cofactor>
</comment>
<gene>
    <name evidence="8" type="ORF">FISHEDRAFT_70649</name>
</gene>
<dbReference type="NCBIfam" id="TIGR03182">
    <property type="entry name" value="PDH_E1_alph_y"/>
    <property type="match status" value="1"/>
</dbReference>
<accession>A0A0D7AJA8</accession>
<proteinExistence type="predicted"/>
<evidence type="ECO:0000256" key="5">
    <source>
        <dbReference type="RuleBase" id="RU361139"/>
    </source>
</evidence>